<comment type="pathway">
    <text evidence="1">Protein modification; protein ubiquitination.</text>
</comment>
<dbReference type="Gene3D" id="3.30.710.10">
    <property type="entry name" value="Potassium Channel Kv1.1, Chain A"/>
    <property type="match status" value="1"/>
</dbReference>
<dbReference type="InterPro" id="IPR011333">
    <property type="entry name" value="SKP1/BTB/POZ_sf"/>
</dbReference>
<dbReference type="AlphaFoldDB" id="A0A438DZL6"/>
<evidence type="ECO:0000259" key="2">
    <source>
        <dbReference type="Pfam" id="PF03931"/>
    </source>
</evidence>
<protein>
    <recommendedName>
        <fullName evidence="2">SKP1 component POZ domain-containing protein</fullName>
    </recommendedName>
</protein>
<sequence>MSTSQKILKLKSRDDVIFEVSEAAAFQSGMIKNMLKDDGADDAIDILEVEKRDVIPN</sequence>
<reference evidence="3 4" key="1">
    <citation type="journal article" date="2018" name="PLoS Genet.">
        <title>Population sequencing reveals clonal diversity and ancestral inbreeding in the grapevine cultivar Chardonnay.</title>
        <authorList>
            <person name="Roach M.J."/>
            <person name="Johnson D.L."/>
            <person name="Bohlmann J."/>
            <person name="van Vuuren H.J."/>
            <person name="Jones S.J."/>
            <person name="Pretorius I.S."/>
            <person name="Schmidt S.A."/>
            <person name="Borneman A.R."/>
        </authorList>
    </citation>
    <scope>NUCLEOTIDE SEQUENCE [LARGE SCALE GENOMIC DNA]</scope>
    <source>
        <strain evidence="4">cv. Chardonnay</strain>
        <tissue evidence="3">Leaf</tissue>
    </source>
</reference>
<evidence type="ECO:0000313" key="4">
    <source>
        <dbReference type="Proteomes" id="UP000288805"/>
    </source>
</evidence>
<organism evidence="3 4">
    <name type="scientific">Vitis vinifera</name>
    <name type="common">Grape</name>
    <dbReference type="NCBI Taxonomy" id="29760"/>
    <lineage>
        <taxon>Eukaryota</taxon>
        <taxon>Viridiplantae</taxon>
        <taxon>Streptophyta</taxon>
        <taxon>Embryophyta</taxon>
        <taxon>Tracheophyta</taxon>
        <taxon>Spermatophyta</taxon>
        <taxon>Magnoliopsida</taxon>
        <taxon>eudicotyledons</taxon>
        <taxon>Gunneridae</taxon>
        <taxon>Pentapetalae</taxon>
        <taxon>rosids</taxon>
        <taxon>Vitales</taxon>
        <taxon>Vitaceae</taxon>
        <taxon>Viteae</taxon>
        <taxon>Vitis</taxon>
    </lineage>
</organism>
<dbReference type="Proteomes" id="UP000288805">
    <property type="component" value="Unassembled WGS sequence"/>
</dbReference>
<feature type="domain" description="SKP1 component POZ" evidence="2">
    <location>
        <begin position="7"/>
        <end position="50"/>
    </location>
</feature>
<evidence type="ECO:0000313" key="3">
    <source>
        <dbReference type="EMBL" id="RVW40827.1"/>
    </source>
</evidence>
<dbReference type="GO" id="GO:0006511">
    <property type="term" value="P:ubiquitin-dependent protein catabolic process"/>
    <property type="evidence" value="ECO:0007669"/>
    <property type="project" value="InterPro"/>
</dbReference>
<dbReference type="SUPFAM" id="SSF54695">
    <property type="entry name" value="POZ domain"/>
    <property type="match status" value="1"/>
</dbReference>
<proteinExistence type="predicted"/>
<dbReference type="InterPro" id="IPR016073">
    <property type="entry name" value="Skp1_comp_POZ"/>
</dbReference>
<comment type="caution">
    <text evidence="3">The sequence shown here is derived from an EMBL/GenBank/DDBJ whole genome shotgun (WGS) entry which is preliminary data.</text>
</comment>
<dbReference type="EMBL" id="QGNW01001451">
    <property type="protein sequence ID" value="RVW40827.1"/>
    <property type="molecule type" value="Genomic_DNA"/>
</dbReference>
<gene>
    <name evidence="3" type="ORF">CK203_102610</name>
</gene>
<evidence type="ECO:0000256" key="1">
    <source>
        <dbReference type="ARBA" id="ARBA00004906"/>
    </source>
</evidence>
<name>A0A438DZL6_VITVI</name>
<dbReference type="Pfam" id="PF03931">
    <property type="entry name" value="Skp1_POZ"/>
    <property type="match status" value="1"/>
</dbReference>
<accession>A0A438DZL6</accession>